<accession>A0ACB9VGM2</accession>
<organism evidence="1 2">
    <name type="scientific">Ovis ammon polii x Ovis aries</name>
    <dbReference type="NCBI Taxonomy" id="2918886"/>
    <lineage>
        <taxon>Eukaryota</taxon>
        <taxon>Metazoa</taxon>
        <taxon>Chordata</taxon>
        <taxon>Craniata</taxon>
        <taxon>Vertebrata</taxon>
        <taxon>Euteleostomi</taxon>
        <taxon>Mammalia</taxon>
        <taxon>Eutheria</taxon>
        <taxon>Laurasiatheria</taxon>
        <taxon>Artiodactyla</taxon>
        <taxon>Ruminantia</taxon>
        <taxon>Pecora</taxon>
        <taxon>Bovidae</taxon>
        <taxon>Caprinae</taxon>
        <taxon>Ovis</taxon>
    </lineage>
</organism>
<protein>
    <submittedName>
        <fullName evidence="1">Uncharacterized protein</fullName>
    </submittedName>
</protein>
<comment type="caution">
    <text evidence="1">The sequence shown here is derived from an EMBL/GenBank/DDBJ whole genome shotgun (WGS) entry which is preliminary data.</text>
</comment>
<gene>
    <name evidence="1" type="ORF">MJG53_003388</name>
</gene>
<reference evidence="1" key="1">
    <citation type="submission" date="2022-03" db="EMBL/GenBank/DDBJ databases">
        <title>Genomic analyses of argali, domestic sheep and their hybrids provide insights into chromosomal evolution, heterosis and genetic basis of agronomic traits.</title>
        <authorList>
            <person name="Li M."/>
        </authorList>
    </citation>
    <scope>NUCLEOTIDE SEQUENCE</scope>
    <source>
        <strain evidence="1">F1 hybrid</strain>
    </source>
</reference>
<sequence>MNARSAAERLQVPARPAPDSRSDESAGQDLLENIDGPTLKTRGNLPAVTCNSQKELQGGVGSFESVSKHVGDALKAHSSQSLRKIWTVGIPPWGVIENRKDLIGRDVVCLYQTLGNPLSKLTTLNCMHSHFILSDDGTVGKYGNEMKLRRNLEKYLSLQKIHSCSGQGVPVVGLVVEGGPNVILSVWETVKDKDPVVVCEGTGRAADLLAFTHKHLADEGTLRPQVKEEIICMMQSTFNFSLKQSRHLFQILMECMVHRDSITIFDADSEESQDLDLAILTALLKGTNLSASEQLNLAMAWDRMDIAKKHILIYGQHWKPGSLEQAMLDALMMDRVDFVKLLIEYGVNLHRFLTISRLEELYNTKQGPTNMLLHHLVQDVKQHTLLSGYRITLIDIGLVIEYLIGGAYRSSYTRKTFRALYNNLYRKHKEKSVALHKSRKKSKEEQNISDDPDSTGFIYPYNDLLVWAVLMKRQKMAMFFWQHGEEATVKAVIACILYRAMAREAKESNMVDDASEELKNYSKQFGQLALDVLEKAFKQNERMAMKLLTYELKNWSNSTCLKLAVSGGLRPFVSHTCTQMLLTDMWMGRLKMRKNSWLKIIISILFPPAILTLEFKSKAEMSHVPQSQDFTWYNGDQNTSTLKENSCQVQRTPEAQRVHELQKDCDLERGPDEKTDESQHFDLKSGPQTLPWTRKVYEFYSAPIVKFWFYTMVYLAFLMLFTYTVLVEMQPQPSVQEWLVIIYIFTNAIEKVREVCISEPGKFTQKVKVWISEYWNLMETVAISLFLVGFGFRWGDPPFYTAGRLIYCINIIFWFSRLLDFFAVNQHAGPYVTMIAKMTANMFYIVIIMAIVLLSFGVARKAILSPKEPPSWTLARDIVFEPYWMIYGEVYASDIDVCSSQPSCPPGSFLTPFLQAVYLFVQYIIMVNLLIAFFNNVYIDLKSISNNLWKYNRYRYIMTYHEKPWLPPPFILLSHIGLLLRRLCQHQAPNDQEEGDVGLKLYLSKEDLKKLHDFEEQCVEKYFHEKMDNLNCSFEEQIRVTSERVTEMYFQLKEMNEKVSFIKDSLLSLDSQVGHLQDLSALTVDTLKVLSAVDTLQEDEALLANRKHSARRKLPHSWSNVICAEVLGSMPLSEKKKYQCYSMPPSLLRSLARGWYPPRGQKGPLLEITHQEASNVRDEQGEQETQNHVVASGVMLNRQAHPKYGQYLLVPSYLEQVSYPAKTDLPLSRPSVKAGTDGLTTEHVSQTEVPVHLMWQTPRVSAQGPMVETKEQCESLAQIPARPDEGDQVLPTLICTPGPTRVTSLPSQVMSMQPGGGYVNWAFSEGDETGVFSTKKHCQISVASSCNHDSRQSEHGQRQIRGRSLSDNSARLAQSNCSEALPRLQPNTSFRISLLRKDKPFTGNQSSRLHKEEKLKIPKIKNLSKFSEIGQSKWIKTKMLTKDRKLSKKKKKTQGLQVPVITVNTCSQSDQLNPEPGDNKISGAQKGSKNWIPVSKFNQITIERNNLMRLSQTIPFTPIQLFAGEEVTVYRLEESSPLNLDKSMSSWSQRGRSAMIQVLSQEEMDGGLRKAMRVISTWSEDDILKPGQVFIVKSFLPEVVQTWHEIFQESTVLHLCLREIQQQRAAQKLIYTFNQVKPQTIPYTPRFLEVFLIYCHSAQQWLTIEKYMTGEFRKYNNNNGDEIAPNNTLEELMLAFSHWTYEYTRGELLVLDLQGVGENLTDPSVIKPEDKQSRGMVFGPANLGEDAIRNFIAKHRCNPCCRKLKLPVEA</sequence>
<dbReference type="EMBL" id="CM043027">
    <property type="protein sequence ID" value="KAI4588980.1"/>
    <property type="molecule type" value="Genomic_DNA"/>
</dbReference>
<dbReference type="Proteomes" id="UP001057279">
    <property type="component" value="Linkage Group LG02"/>
</dbReference>
<evidence type="ECO:0000313" key="2">
    <source>
        <dbReference type="Proteomes" id="UP001057279"/>
    </source>
</evidence>
<proteinExistence type="predicted"/>
<evidence type="ECO:0000313" key="1">
    <source>
        <dbReference type="EMBL" id="KAI4588980.1"/>
    </source>
</evidence>
<name>A0ACB9VGM2_9CETA</name>
<keyword evidence="2" id="KW-1185">Reference proteome</keyword>